<proteinExistence type="predicted"/>
<feature type="region of interest" description="Disordered" evidence="1">
    <location>
        <begin position="36"/>
        <end position="63"/>
    </location>
</feature>
<comment type="caution">
    <text evidence="2">The sequence shown here is derived from an EMBL/GenBank/DDBJ whole genome shotgun (WGS) entry which is preliminary data.</text>
</comment>
<organism evidence="2 3">
    <name type="scientific">Cylindrodendrum hubeiense</name>
    <dbReference type="NCBI Taxonomy" id="595255"/>
    <lineage>
        <taxon>Eukaryota</taxon>
        <taxon>Fungi</taxon>
        <taxon>Dikarya</taxon>
        <taxon>Ascomycota</taxon>
        <taxon>Pezizomycotina</taxon>
        <taxon>Sordariomycetes</taxon>
        <taxon>Hypocreomycetidae</taxon>
        <taxon>Hypocreales</taxon>
        <taxon>Nectriaceae</taxon>
        <taxon>Cylindrodendrum</taxon>
    </lineage>
</organism>
<sequence>METWRAGDLGKADGDAQLSQAMRWKRVVLDGHGRKSQILGVTPSTPAAGLQGTTQGTGGPQPHISTRRLQFLGYGEALGAKDLGETRPERHLRGVLTTGSLENLENLRDRAARRGRCRGSGSPGQAISNRRVRRLPRLGDAPPTIASPQLDCDSTPP</sequence>
<protein>
    <submittedName>
        <fullName evidence="2">Uncharacterized protein</fullName>
    </submittedName>
</protein>
<evidence type="ECO:0000313" key="2">
    <source>
        <dbReference type="EMBL" id="KAF7550671.1"/>
    </source>
</evidence>
<evidence type="ECO:0000313" key="3">
    <source>
        <dbReference type="Proteomes" id="UP000722485"/>
    </source>
</evidence>
<feature type="region of interest" description="Disordered" evidence="1">
    <location>
        <begin position="113"/>
        <end position="157"/>
    </location>
</feature>
<dbReference type="Proteomes" id="UP000722485">
    <property type="component" value="Unassembled WGS sequence"/>
</dbReference>
<dbReference type="EMBL" id="JAANBB010000093">
    <property type="protein sequence ID" value="KAF7550671.1"/>
    <property type="molecule type" value="Genomic_DNA"/>
</dbReference>
<name>A0A9P5HBM2_9HYPO</name>
<reference evidence="2" key="1">
    <citation type="submission" date="2020-03" db="EMBL/GenBank/DDBJ databases">
        <title>Draft Genome Sequence of Cylindrodendrum hubeiense.</title>
        <authorList>
            <person name="Buettner E."/>
            <person name="Kellner H."/>
        </authorList>
    </citation>
    <scope>NUCLEOTIDE SEQUENCE</scope>
    <source>
        <strain evidence="2">IHI 201604</strain>
    </source>
</reference>
<evidence type="ECO:0000256" key="1">
    <source>
        <dbReference type="SAM" id="MobiDB-lite"/>
    </source>
</evidence>
<gene>
    <name evidence="2" type="ORF">G7Z17_g5553</name>
</gene>
<keyword evidence="3" id="KW-1185">Reference proteome</keyword>
<accession>A0A9P5HBM2</accession>
<feature type="compositionally biased region" description="Low complexity" evidence="1">
    <location>
        <begin position="45"/>
        <end position="54"/>
    </location>
</feature>
<dbReference type="AlphaFoldDB" id="A0A9P5HBM2"/>